<keyword evidence="1" id="KW-0472">Membrane</keyword>
<dbReference type="EMBL" id="JAAGNA010000610">
    <property type="protein sequence ID" value="NEC50374.1"/>
    <property type="molecule type" value="Genomic_DNA"/>
</dbReference>
<keyword evidence="1" id="KW-0812">Transmembrane</keyword>
<protein>
    <submittedName>
        <fullName evidence="2">DUF3068 domain-containing protein</fullName>
    </submittedName>
</protein>
<dbReference type="Pfam" id="PF11271">
    <property type="entry name" value="PorA"/>
    <property type="match status" value="1"/>
</dbReference>
<evidence type="ECO:0000313" key="2">
    <source>
        <dbReference type="EMBL" id="NEC50374.1"/>
    </source>
</evidence>
<accession>A0A9X5HCU9</accession>
<keyword evidence="3" id="KW-1185">Reference proteome</keyword>
<gene>
    <name evidence="2" type="ORF">G3I18_17625</name>
</gene>
<keyword evidence="1" id="KW-1133">Transmembrane helix</keyword>
<dbReference type="InterPro" id="IPR021424">
    <property type="entry name" value="PorA"/>
</dbReference>
<proteinExistence type="predicted"/>
<comment type="caution">
    <text evidence="2">The sequence shown here is derived from an EMBL/GenBank/DDBJ whole genome shotgun (WGS) entry which is preliminary data.</text>
</comment>
<dbReference type="RefSeq" id="WP_163089446.1">
    <property type="nucleotide sequence ID" value="NZ_JAAGNA010000610.1"/>
</dbReference>
<dbReference type="Proteomes" id="UP000471745">
    <property type="component" value="Unassembled WGS sequence"/>
</dbReference>
<reference evidence="2 3" key="1">
    <citation type="submission" date="2020-01" db="EMBL/GenBank/DDBJ databases">
        <title>Insect and environment-associated Actinomycetes.</title>
        <authorList>
            <person name="Currrie C."/>
            <person name="Chevrette M."/>
            <person name="Carlson C."/>
            <person name="Stubbendieck R."/>
            <person name="Wendt-Pienkowski E."/>
        </authorList>
    </citation>
    <scope>NUCLEOTIDE SEQUENCE [LARGE SCALE GENOMIC DNA]</scope>
    <source>
        <strain evidence="2 3">SID8189</strain>
    </source>
</reference>
<evidence type="ECO:0000313" key="3">
    <source>
        <dbReference type="Proteomes" id="UP000471745"/>
    </source>
</evidence>
<organism evidence="2 3">
    <name type="scientific">Actinospica acidiphila</name>
    <dbReference type="NCBI Taxonomy" id="304899"/>
    <lineage>
        <taxon>Bacteria</taxon>
        <taxon>Bacillati</taxon>
        <taxon>Actinomycetota</taxon>
        <taxon>Actinomycetes</taxon>
        <taxon>Catenulisporales</taxon>
        <taxon>Actinospicaceae</taxon>
        <taxon>Actinospica</taxon>
    </lineage>
</organism>
<name>A0A9X5HCU9_9ACTN</name>
<evidence type="ECO:0000256" key="1">
    <source>
        <dbReference type="SAM" id="Phobius"/>
    </source>
</evidence>
<dbReference type="AlphaFoldDB" id="A0A9X5HCU9"/>
<sequence>MRRSVSPFSLVLLGLGTFLLVLAPLLAWYVQPRAAVNPTDIDTTAVYTGRGSVFDLEKVETVPDRRITVTQRVRGDVRESERSGKAVWDVTTSVDTDETLPAADPHDALSFTPHRWVLDRRTTEPVHCCGAKPRIQGEAYLKFPFDVEKRSYRWWDNTLGDTVVLRYRGTEKVLGHTGYRFTGSVPPTRTGTRLVPGSLVGLPEAGQVAAEEWYANHGVELVVDQRTGRVLYAQTGPRQTLRAPGGTEDEAVLLDAERISFTEETQRAAVELAKADGARLRLLGETVPLGAAVAGGLLAVAGVVLVARGRKVTGRPDPSAPPV</sequence>
<feature type="transmembrane region" description="Helical" evidence="1">
    <location>
        <begin position="289"/>
        <end position="307"/>
    </location>
</feature>